<proteinExistence type="predicted"/>
<dbReference type="Gene3D" id="3.40.50.360">
    <property type="match status" value="1"/>
</dbReference>
<evidence type="ECO:0000256" key="2">
    <source>
        <dbReference type="ARBA" id="ARBA00022643"/>
    </source>
</evidence>
<gene>
    <name evidence="4" type="ORF">FYJ44_07225</name>
</gene>
<feature type="domain" description="NADPH-dependent FMN reductase-like" evidence="3">
    <location>
        <begin position="4"/>
        <end position="155"/>
    </location>
</feature>
<name>A0A6L5XKW8_9BACT</name>
<evidence type="ECO:0000313" key="4">
    <source>
        <dbReference type="EMBL" id="MSS27837.1"/>
    </source>
</evidence>
<keyword evidence="5" id="KW-1185">Reference proteome</keyword>
<keyword evidence="2" id="KW-0288">FMN</keyword>
<dbReference type="PANTHER" id="PTHR43278">
    <property type="entry name" value="NAD(P)H-DEPENDENT FMN-CONTAINING OXIDOREDUCTASE YWQN-RELATED"/>
    <property type="match status" value="1"/>
</dbReference>
<sequence>MSKKILILNGSPRKNGNTAALAGAFADGAREAGHTTTSFALRELDIHPCFGCFGGGKDPHSPCVQKDGMERIYPAYREADILVLASPMYYWNFSGQLKCAFDRLFAVAECNAGYANPRKDCVMLMAAEGADKDNFEPVLHYYEALLRHMGWKNLGTVLAGGVLAVGDILGKPALEEARQLGKSLR</sequence>
<accession>A0A6L5XKW8</accession>
<dbReference type="RefSeq" id="WP_154510689.1">
    <property type="nucleotide sequence ID" value="NZ_VUMH01000006.1"/>
</dbReference>
<dbReference type="InterPro" id="IPR051796">
    <property type="entry name" value="ISF_SsuE-like"/>
</dbReference>
<dbReference type="GO" id="GO:0016491">
    <property type="term" value="F:oxidoreductase activity"/>
    <property type="evidence" value="ECO:0007669"/>
    <property type="project" value="InterPro"/>
</dbReference>
<keyword evidence="1" id="KW-0285">Flavoprotein</keyword>
<comment type="caution">
    <text evidence="4">The sequence shown here is derived from an EMBL/GenBank/DDBJ whole genome shotgun (WGS) entry which is preliminary data.</text>
</comment>
<dbReference type="InterPro" id="IPR005025">
    <property type="entry name" value="FMN_Rdtase-like_dom"/>
</dbReference>
<dbReference type="PANTHER" id="PTHR43278:SF2">
    <property type="entry name" value="IRON-SULFUR FLAVOPROTEIN"/>
    <property type="match status" value="1"/>
</dbReference>
<dbReference type="Proteomes" id="UP000477488">
    <property type="component" value="Unassembled WGS sequence"/>
</dbReference>
<evidence type="ECO:0000313" key="5">
    <source>
        <dbReference type="Proteomes" id="UP000477488"/>
    </source>
</evidence>
<dbReference type="Pfam" id="PF03358">
    <property type="entry name" value="FMN_red"/>
    <property type="match status" value="1"/>
</dbReference>
<dbReference type="AlphaFoldDB" id="A0A6L5XKW8"/>
<protein>
    <submittedName>
        <fullName evidence="4">Flavodoxin family protein</fullName>
    </submittedName>
</protein>
<dbReference type="EMBL" id="VUMH01000006">
    <property type="protein sequence ID" value="MSS27837.1"/>
    <property type="molecule type" value="Genomic_DNA"/>
</dbReference>
<reference evidence="4 5" key="1">
    <citation type="submission" date="2019-09" db="EMBL/GenBank/DDBJ databases">
        <title>In-depth cultivation of the pig gut microbiome towards novel bacterial diversity and tailored functional studies.</title>
        <authorList>
            <person name="Wylensek D."/>
            <person name="Hitch T.C.A."/>
            <person name="Clavel T."/>
        </authorList>
    </citation>
    <scope>NUCLEOTIDE SEQUENCE [LARGE SCALE GENOMIC DNA]</scope>
    <source>
        <strain evidence="4 5">PG-178-WT-4</strain>
    </source>
</reference>
<organism evidence="4 5">
    <name type="scientific">Desulfovibrio porci</name>
    <dbReference type="NCBI Taxonomy" id="2605782"/>
    <lineage>
        <taxon>Bacteria</taxon>
        <taxon>Pseudomonadati</taxon>
        <taxon>Thermodesulfobacteriota</taxon>
        <taxon>Desulfovibrionia</taxon>
        <taxon>Desulfovibrionales</taxon>
        <taxon>Desulfovibrionaceae</taxon>
        <taxon>Desulfovibrio</taxon>
    </lineage>
</organism>
<dbReference type="SUPFAM" id="SSF52218">
    <property type="entry name" value="Flavoproteins"/>
    <property type="match status" value="1"/>
</dbReference>
<evidence type="ECO:0000256" key="1">
    <source>
        <dbReference type="ARBA" id="ARBA00022630"/>
    </source>
</evidence>
<evidence type="ECO:0000259" key="3">
    <source>
        <dbReference type="Pfam" id="PF03358"/>
    </source>
</evidence>
<dbReference type="InterPro" id="IPR029039">
    <property type="entry name" value="Flavoprotein-like_sf"/>
</dbReference>